<proteinExistence type="predicted"/>
<dbReference type="EMBL" id="JACXVP010000150">
    <property type="protein sequence ID" value="KAG5568355.1"/>
    <property type="molecule type" value="Genomic_DNA"/>
</dbReference>
<comment type="caution">
    <text evidence="2">The sequence shown here is derived from an EMBL/GenBank/DDBJ whole genome shotgun (WGS) entry which is preliminary data.</text>
</comment>
<feature type="compositionally biased region" description="Polar residues" evidence="1">
    <location>
        <begin position="88"/>
        <end position="101"/>
    </location>
</feature>
<organism evidence="2 3">
    <name type="scientific">Solanum commersonii</name>
    <name type="common">Commerson's wild potato</name>
    <name type="synonym">Commerson's nightshade</name>
    <dbReference type="NCBI Taxonomy" id="4109"/>
    <lineage>
        <taxon>Eukaryota</taxon>
        <taxon>Viridiplantae</taxon>
        <taxon>Streptophyta</taxon>
        <taxon>Embryophyta</taxon>
        <taxon>Tracheophyta</taxon>
        <taxon>Spermatophyta</taxon>
        <taxon>Magnoliopsida</taxon>
        <taxon>eudicotyledons</taxon>
        <taxon>Gunneridae</taxon>
        <taxon>Pentapetalae</taxon>
        <taxon>asterids</taxon>
        <taxon>lamiids</taxon>
        <taxon>Solanales</taxon>
        <taxon>Solanaceae</taxon>
        <taxon>Solanoideae</taxon>
        <taxon>Solaneae</taxon>
        <taxon>Solanum</taxon>
    </lineage>
</organism>
<evidence type="ECO:0000313" key="3">
    <source>
        <dbReference type="Proteomes" id="UP000824120"/>
    </source>
</evidence>
<dbReference type="Proteomes" id="UP000824120">
    <property type="component" value="Unassembled WGS sequence"/>
</dbReference>
<evidence type="ECO:0000256" key="1">
    <source>
        <dbReference type="SAM" id="MobiDB-lite"/>
    </source>
</evidence>
<protein>
    <submittedName>
        <fullName evidence="2">Uncharacterized protein</fullName>
    </submittedName>
</protein>
<feature type="region of interest" description="Disordered" evidence="1">
    <location>
        <begin position="88"/>
        <end position="108"/>
    </location>
</feature>
<name>A0A9J5VYT3_SOLCO</name>
<dbReference type="AlphaFoldDB" id="A0A9J5VYT3"/>
<gene>
    <name evidence="2" type="ORF">H5410_064628</name>
</gene>
<evidence type="ECO:0000313" key="2">
    <source>
        <dbReference type="EMBL" id="KAG5568355.1"/>
    </source>
</evidence>
<dbReference type="OrthoDB" id="1321822at2759"/>
<keyword evidence="3" id="KW-1185">Reference proteome</keyword>
<accession>A0A9J5VYT3</accession>
<sequence length="122" mass="13629">MKSTIRYIHLSLVLLERDEDKGLNLWVERDLSTKSFVSQSSDPVNEYMQEIETRKGQGQGLTNSTLFTSQGMITIPKNSIDLEKENKQINPSAHASTNLGSTVEGRGQGLKSSTCVLVKEWE</sequence>
<reference evidence="2" key="1">
    <citation type="submission" date="2020-09" db="EMBL/GenBank/DDBJ databases">
        <title>De no assembly of potato wild relative species, Solanum commersonii.</title>
        <authorList>
            <person name="Cho K."/>
        </authorList>
    </citation>
    <scope>NUCLEOTIDE SEQUENCE</scope>
    <source>
        <strain evidence="2">LZ3.2</strain>
        <tissue evidence="2">Leaf</tissue>
    </source>
</reference>